<evidence type="ECO:0000313" key="1">
    <source>
        <dbReference type="EMBL" id="QDT43467.1"/>
    </source>
</evidence>
<keyword evidence="2" id="KW-1185">Reference proteome</keyword>
<name>A0A517RHW0_9PLAN</name>
<dbReference type="Gene3D" id="3.30.565.10">
    <property type="entry name" value="Histidine kinase-like ATPase, C-terminal domain"/>
    <property type="match status" value="1"/>
</dbReference>
<dbReference type="OrthoDB" id="5480418at2"/>
<dbReference type="SUPFAM" id="SSF55874">
    <property type="entry name" value="ATPase domain of HSP90 chaperone/DNA topoisomerase II/histidine kinase"/>
    <property type="match status" value="1"/>
</dbReference>
<dbReference type="InterPro" id="IPR036890">
    <property type="entry name" value="HATPase_C_sf"/>
</dbReference>
<protein>
    <submittedName>
        <fullName evidence="1">DNA mismatch repair protein MutL</fullName>
    </submittedName>
</protein>
<evidence type="ECO:0000313" key="2">
    <source>
        <dbReference type="Proteomes" id="UP000317171"/>
    </source>
</evidence>
<dbReference type="AlphaFoldDB" id="A0A517RHW0"/>
<dbReference type="KEGG" id="gaz:Pan241w_35680"/>
<accession>A0A517RHW0</accession>
<proteinExistence type="predicted"/>
<reference evidence="1 2" key="1">
    <citation type="submission" date="2019-02" db="EMBL/GenBank/DDBJ databases">
        <title>Deep-cultivation of Planctomycetes and their phenomic and genomic characterization uncovers novel biology.</title>
        <authorList>
            <person name="Wiegand S."/>
            <person name="Jogler M."/>
            <person name="Boedeker C."/>
            <person name="Pinto D."/>
            <person name="Vollmers J."/>
            <person name="Rivas-Marin E."/>
            <person name="Kohn T."/>
            <person name="Peeters S.H."/>
            <person name="Heuer A."/>
            <person name="Rast P."/>
            <person name="Oberbeckmann S."/>
            <person name="Bunk B."/>
            <person name="Jeske O."/>
            <person name="Meyerdierks A."/>
            <person name="Storesund J.E."/>
            <person name="Kallscheuer N."/>
            <person name="Luecker S."/>
            <person name="Lage O.M."/>
            <person name="Pohl T."/>
            <person name="Merkel B.J."/>
            <person name="Hornburger P."/>
            <person name="Mueller R.-W."/>
            <person name="Bruemmer F."/>
            <person name="Labrenz M."/>
            <person name="Spormann A.M."/>
            <person name="Op den Camp H."/>
            <person name="Overmann J."/>
            <person name="Amann R."/>
            <person name="Jetten M.S.M."/>
            <person name="Mascher T."/>
            <person name="Medema M.H."/>
            <person name="Devos D.P."/>
            <person name="Kaster A.-K."/>
            <person name="Ovreas L."/>
            <person name="Rohde M."/>
            <person name="Galperin M.Y."/>
            <person name="Jogler C."/>
        </authorList>
    </citation>
    <scope>NUCLEOTIDE SEQUENCE [LARGE SCALE GENOMIC DNA]</scope>
    <source>
        <strain evidence="1 2">Pan241w</strain>
    </source>
</reference>
<sequence>MKPYVITPKVDETQEFIEIANDFSNPLDLVREAISNSYDAKCTEIKITFEVIKQYGESVLKITLKDNGSGMTADQLQSFFDLGNSTRRNDETTIGEKGHGTKVYFNSRKIEVLTSTGSEGFGAIMEEPFRKLFDREIPTVDVTPMGEIDKGTEIIIYSYNNNRRDKFTHLILKDYIIWFTKHGSVEKQFHEPEYEVKLFLKGLGETAFEEVTQGHYFPENSKDIHKLLDDYMVKAPDHYSKKIVKEGVLKNFPEIKFEAIFCIEGKYVKYDYNQMIRRPGYSAPEGAYTIQERYGLWVCKDYIPIQKKNEWITYKGSEYTKFHAFVNCQDIKLTANRGSIDNTPSEILHDLKDEIRKIYDSIVKSDEWTSMEWLEEEAHAYQTTEKEKKNFEWRLKKVNRANIAVYEGVTLVEPERESGVFSIFLILSQLNDGLFPFHVIDYDTHDGIDVIAKGDKNTPIASAKLFYVEFKRTLSREFNHSFENLHSVVCWDTDIKHDDILKDINNEERKMQIISSDSDNDHTHYFLDNPKKAHKIEVFCLKSYLKEKLGLSFEPRASDAVI</sequence>
<dbReference type="EMBL" id="CP036269">
    <property type="protein sequence ID" value="QDT43467.1"/>
    <property type="molecule type" value="Genomic_DNA"/>
</dbReference>
<dbReference type="Proteomes" id="UP000317171">
    <property type="component" value="Chromosome"/>
</dbReference>
<dbReference type="Pfam" id="PF13589">
    <property type="entry name" value="HATPase_c_3"/>
    <property type="match status" value="1"/>
</dbReference>
<gene>
    <name evidence="1" type="primary">mutL_2</name>
    <name evidence="1" type="ORF">Pan241w_35680</name>
</gene>
<organism evidence="1 2">
    <name type="scientific">Gimesia alba</name>
    <dbReference type="NCBI Taxonomy" id="2527973"/>
    <lineage>
        <taxon>Bacteria</taxon>
        <taxon>Pseudomonadati</taxon>
        <taxon>Planctomycetota</taxon>
        <taxon>Planctomycetia</taxon>
        <taxon>Planctomycetales</taxon>
        <taxon>Planctomycetaceae</taxon>
        <taxon>Gimesia</taxon>
    </lineage>
</organism>
<dbReference type="RefSeq" id="WP_145218174.1">
    <property type="nucleotide sequence ID" value="NZ_CP036269.1"/>
</dbReference>